<evidence type="ECO:0000256" key="4">
    <source>
        <dbReference type="ARBA" id="ARBA00023136"/>
    </source>
</evidence>
<evidence type="ECO:0000256" key="1">
    <source>
        <dbReference type="ARBA" id="ARBA00004141"/>
    </source>
</evidence>
<evidence type="ECO:0000256" key="3">
    <source>
        <dbReference type="ARBA" id="ARBA00022989"/>
    </source>
</evidence>
<dbReference type="Proteomes" id="UP000027920">
    <property type="component" value="Unassembled WGS sequence"/>
</dbReference>
<dbReference type="GO" id="GO:0016020">
    <property type="term" value="C:membrane"/>
    <property type="evidence" value="ECO:0007669"/>
    <property type="project" value="UniProtKB-SubCell"/>
</dbReference>
<dbReference type="STRING" id="1182545.A0A072P549"/>
<feature type="transmembrane region" description="Helical" evidence="5">
    <location>
        <begin position="131"/>
        <end position="150"/>
    </location>
</feature>
<dbReference type="AlphaFoldDB" id="A0A072P549"/>
<dbReference type="PANTHER" id="PTHR31162:SF0">
    <property type="entry name" value="MALIC ACID TRANSPORT PROTEIN"/>
    <property type="match status" value="1"/>
</dbReference>
<feature type="transmembrane region" description="Helical" evidence="5">
    <location>
        <begin position="64"/>
        <end position="92"/>
    </location>
</feature>
<evidence type="ECO:0000256" key="5">
    <source>
        <dbReference type="SAM" id="Phobius"/>
    </source>
</evidence>
<dbReference type="VEuPathDB" id="FungiDB:A1O9_08643"/>
<dbReference type="InterPro" id="IPR004695">
    <property type="entry name" value="SLAC1/Mae1/Ssu1/TehA"/>
</dbReference>
<feature type="transmembrane region" description="Helical" evidence="5">
    <location>
        <begin position="22"/>
        <end position="44"/>
    </location>
</feature>
<keyword evidence="4 5" id="KW-0472">Membrane</keyword>
<evidence type="ECO:0000313" key="6">
    <source>
        <dbReference type="EMBL" id="KEF54991.1"/>
    </source>
</evidence>
<dbReference type="PANTHER" id="PTHR31162">
    <property type="entry name" value="MALIC ACID TRANSPORT PROTEIN-RELATED"/>
    <property type="match status" value="1"/>
</dbReference>
<comment type="caution">
    <text evidence="6">The sequence shown here is derived from an EMBL/GenBank/DDBJ whole genome shotgun (WGS) entry which is preliminary data.</text>
</comment>
<feature type="transmembrane region" description="Helical" evidence="5">
    <location>
        <begin position="157"/>
        <end position="183"/>
    </location>
</feature>
<keyword evidence="3 5" id="KW-1133">Transmembrane helix</keyword>
<dbReference type="Gene3D" id="1.50.10.150">
    <property type="entry name" value="Voltage-dependent anion channel"/>
    <property type="match status" value="1"/>
</dbReference>
<gene>
    <name evidence="6" type="ORF">A1O9_08643</name>
</gene>
<dbReference type="RefSeq" id="XP_013257581.1">
    <property type="nucleotide sequence ID" value="XM_013402127.1"/>
</dbReference>
<feature type="transmembrane region" description="Helical" evidence="5">
    <location>
        <begin position="244"/>
        <end position="269"/>
    </location>
</feature>
<dbReference type="GO" id="GO:0015140">
    <property type="term" value="F:malate transmembrane transporter activity"/>
    <property type="evidence" value="ECO:0007669"/>
    <property type="project" value="InterPro"/>
</dbReference>
<evidence type="ECO:0000313" key="7">
    <source>
        <dbReference type="Proteomes" id="UP000027920"/>
    </source>
</evidence>
<dbReference type="Pfam" id="PF03595">
    <property type="entry name" value="SLAC1"/>
    <property type="match status" value="1"/>
</dbReference>
<accession>A0A072P549</accession>
<comment type="subcellular location">
    <subcellularLocation>
        <location evidence="1">Membrane</location>
        <topology evidence="1">Multi-pass membrane protein</topology>
    </subcellularLocation>
</comment>
<dbReference type="EMBL" id="AMGV01000008">
    <property type="protein sequence ID" value="KEF54991.1"/>
    <property type="molecule type" value="Genomic_DNA"/>
</dbReference>
<keyword evidence="2 5" id="KW-0812">Transmembrane</keyword>
<name>A0A072P549_9EURO</name>
<dbReference type="OrthoDB" id="2901184at2759"/>
<organism evidence="6 7">
    <name type="scientific">Exophiala aquamarina CBS 119918</name>
    <dbReference type="NCBI Taxonomy" id="1182545"/>
    <lineage>
        <taxon>Eukaryota</taxon>
        <taxon>Fungi</taxon>
        <taxon>Dikarya</taxon>
        <taxon>Ascomycota</taxon>
        <taxon>Pezizomycotina</taxon>
        <taxon>Eurotiomycetes</taxon>
        <taxon>Chaetothyriomycetidae</taxon>
        <taxon>Chaetothyriales</taxon>
        <taxon>Herpotrichiellaceae</taxon>
        <taxon>Exophiala</taxon>
    </lineage>
</organism>
<feature type="transmembrane region" description="Helical" evidence="5">
    <location>
        <begin position="99"/>
        <end position="119"/>
    </location>
</feature>
<feature type="transmembrane region" description="Helical" evidence="5">
    <location>
        <begin position="314"/>
        <end position="333"/>
    </location>
</feature>
<evidence type="ECO:0008006" key="8">
    <source>
        <dbReference type="Google" id="ProtNLM"/>
    </source>
</evidence>
<proteinExistence type="predicted"/>
<protein>
    <recommendedName>
        <fullName evidence="8">Malic acid transport protein</fullName>
    </recommendedName>
</protein>
<dbReference type="InterPro" id="IPR038665">
    <property type="entry name" value="Voltage-dep_anion_channel_sf"/>
</dbReference>
<dbReference type="GeneID" id="25283555"/>
<sequence length="354" mass="38254">MSTGAISVILAKIPFRFQGLTIIGKSFFILDLVLFSVFVIIISIRFQRTGALSKSLQTPPEALFFGSLWVSIALLLNCIQAYGVPVCGLWLVKTLEVCFWIYSTCALCVAIVQYGTIFVGQRMPISSAIPAWIFPAYPFLVIGPLAGTLLPSQPAAAALPIFIGAVAFQSLGWLITIFMYTIYITRLLTSDLPPASTRPGMLISVGPAGYTSTGLVALGRQAPSVIPSAFLGVETLPVGDVVKILFIMAGMSLWLVSFWFFALSIIAIGTGIRQMRFTLNWWAFVFPNAGMCLATIELGQALNSSAIKGVSCAMAVLLIVAWLVIMVLNIIAVRKRNLLWEGMDDDHGVTVSAD</sequence>
<dbReference type="HOGENOM" id="CLU_030057_2_0_1"/>
<keyword evidence="7" id="KW-1185">Reference proteome</keyword>
<feature type="transmembrane region" description="Helical" evidence="5">
    <location>
        <begin position="281"/>
        <end position="302"/>
    </location>
</feature>
<dbReference type="CDD" id="cd09317">
    <property type="entry name" value="TDT_Mae1_like"/>
    <property type="match status" value="1"/>
</dbReference>
<reference evidence="6 7" key="1">
    <citation type="submission" date="2013-03" db="EMBL/GenBank/DDBJ databases">
        <title>The Genome Sequence of Exophiala aquamarina CBS 119918.</title>
        <authorList>
            <consortium name="The Broad Institute Genomics Platform"/>
            <person name="Cuomo C."/>
            <person name="de Hoog S."/>
            <person name="Gorbushina A."/>
            <person name="Walker B."/>
            <person name="Young S.K."/>
            <person name="Zeng Q."/>
            <person name="Gargeya S."/>
            <person name="Fitzgerald M."/>
            <person name="Haas B."/>
            <person name="Abouelleil A."/>
            <person name="Allen A.W."/>
            <person name="Alvarado L."/>
            <person name="Arachchi H.M."/>
            <person name="Berlin A.M."/>
            <person name="Chapman S.B."/>
            <person name="Gainer-Dewar J."/>
            <person name="Goldberg J."/>
            <person name="Griggs A."/>
            <person name="Gujja S."/>
            <person name="Hansen M."/>
            <person name="Howarth C."/>
            <person name="Imamovic A."/>
            <person name="Ireland A."/>
            <person name="Larimer J."/>
            <person name="McCowan C."/>
            <person name="Murphy C."/>
            <person name="Pearson M."/>
            <person name="Poon T.W."/>
            <person name="Priest M."/>
            <person name="Roberts A."/>
            <person name="Saif S."/>
            <person name="Shea T."/>
            <person name="Sisk P."/>
            <person name="Sykes S."/>
            <person name="Wortman J."/>
            <person name="Nusbaum C."/>
            <person name="Birren B."/>
        </authorList>
    </citation>
    <scope>NUCLEOTIDE SEQUENCE [LARGE SCALE GENOMIC DNA]</scope>
    <source>
        <strain evidence="6 7">CBS 119918</strain>
    </source>
</reference>
<evidence type="ECO:0000256" key="2">
    <source>
        <dbReference type="ARBA" id="ARBA00022692"/>
    </source>
</evidence>
<dbReference type="InterPro" id="IPR030185">
    <property type="entry name" value="Mae1"/>
</dbReference>